<reference evidence="1 2" key="1">
    <citation type="submission" date="2016-07" db="EMBL/GenBank/DDBJ databases">
        <title>Pervasive Adenine N6-methylation of Active Genes in Fungi.</title>
        <authorList>
            <consortium name="DOE Joint Genome Institute"/>
            <person name="Mondo S.J."/>
            <person name="Dannebaum R.O."/>
            <person name="Kuo R.C."/>
            <person name="Labutti K."/>
            <person name="Haridas S."/>
            <person name="Kuo A."/>
            <person name="Salamov A."/>
            <person name="Ahrendt S.R."/>
            <person name="Lipzen A."/>
            <person name="Sullivan W."/>
            <person name="Andreopoulos W.B."/>
            <person name="Clum A."/>
            <person name="Lindquist E."/>
            <person name="Daum C."/>
            <person name="Ramamoorthy G.K."/>
            <person name="Gryganskyi A."/>
            <person name="Culley D."/>
            <person name="Magnuson J.K."/>
            <person name="James T.Y."/>
            <person name="O'Malley M.A."/>
            <person name="Stajich J.E."/>
            <person name="Spatafora J.W."/>
            <person name="Visel A."/>
            <person name="Grigoriev I.V."/>
        </authorList>
    </citation>
    <scope>NUCLEOTIDE SEQUENCE [LARGE SCALE GENOMIC DNA]</scope>
    <source>
        <strain evidence="1 2">NRRL 1336</strain>
    </source>
</reference>
<organism evidence="1 2">
    <name type="scientific">Absidia repens</name>
    <dbReference type="NCBI Taxonomy" id="90262"/>
    <lineage>
        <taxon>Eukaryota</taxon>
        <taxon>Fungi</taxon>
        <taxon>Fungi incertae sedis</taxon>
        <taxon>Mucoromycota</taxon>
        <taxon>Mucoromycotina</taxon>
        <taxon>Mucoromycetes</taxon>
        <taxon>Mucorales</taxon>
        <taxon>Cunninghamellaceae</taxon>
        <taxon>Absidia</taxon>
    </lineage>
</organism>
<dbReference type="AlphaFoldDB" id="A0A1X2IQS4"/>
<keyword evidence="2" id="KW-1185">Reference proteome</keyword>
<gene>
    <name evidence="1" type="ORF">BCR42DRAFT_448910</name>
</gene>
<evidence type="ECO:0000313" key="1">
    <source>
        <dbReference type="EMBL" id="ORZ20630.1"/>
    </source>
</evidence>
<dbReference type="CDD" id="cd22785">
    <property type="entry name" value="DPBB_MltA-like"/>
    <property type="match status" value="1"/>
</dbReference>
<accession>A0A1X2IQS4</accession>
<comment type="caution">
    <text evidence="1">The sequence shown here is derived from an EMBL/GenBank/DDBJ whole genome shotgun (WGS) entry which is preliminary data.</text>
</comment>
<evidence type="ECO:0000313" key="2">
    <source>
        <dbReference type="Proteomes" id="UP000193560"/>
    </source>
</evidence>
<name>A0A1X2IQS4_9FUNG</name>
<protein>
    <submittedName>
        <fullName evidence="1">Uncharacterized protein</fullName>
    </submittedName>
</protein>
<dbReference type="EMBL" id="MCGE01000006">
    <property type="protein sequence ID" value="ORZ20630.1"/>
    <property type="molecule type" value="Genomic_DNA"/>
</dbReference>
<dbReference type="OrthoDB" id="5985073at2759"/>
<sequence length="349" mass="38990">MEQLSPTSTKVELLSPTSTKVELLSSMSMEKILLPLSSSSKLASSLSSSSAETIPTASSLTSIISSSFLPSPSLSVAPLVTPSVDQLLRIFNNTDTPPDHFLKGIREHLHWPLRKCYRRRRQGASLSMYWIPKEGEWDETEDGKRVLLQNNDGAVSVTPLLDPMDHPVANVSQDLWHKCRMEGTCLLKNGDLINLAQGYTDRFVVIGKKHRRQNIFGWGAGLQNLRPYVSVAANDIPLGTTLYVRELHGLELGNGQIHNGCVSVDDDGWSFGGCQLDFFVVSYVDHLWLDRELDLDHISVTPRKCDVLNYSTMDHLKYMNADPHLETLSLVMNDTMVWPNDTLSTWLLA</sequence>
<proteinExistence type="predicted"/>
<dbReference type="Proteomes" id="UP000193560">
    <property type="component" value="Unassembled WGS sequence"/>
</dbReference>